<organism evidence="1">
    <name type="scientific">Caldilineaceae bacterium SB0662_bin_9</name>
    <dbReference type="NCBI Taxonomy" id="2605258"/>
    <lineage>
        <taxon>Bacteria</taxon>
        <taxon>Bacillati</taxon>
        <taxon>Chloroflexota</taxon>
        <taxon>Caldilineae</taxon>
        <taxon>Caldilineales</taxon>
        <taxon>Caldilineaceae</taxon>
    </lineage>
</organism>
<dbReference type="Gene3D" id="3.40.50.2000">
    <property type="entry name" value="Glycogen Phosphorylase B"/>
    <property type="match status" value="2"/>
</dbReference>
<sequence>MTLSLVVHVTHEAGLKIGGIGAVLEGLLTSSAYTDQVQRTILAGPFPAWDPTQMDRIVSQRSRLQVRYASRYGIYGLVPPDLGRRFHGLERDLNINIFYGLAPYGAHCHEVLLVDPTNLIPDAANLFAYDLYANYHLQPDRYAYDAEWTGFVQLATVLAQAIEALAADAMPGRQNRFAIAHDWMGLLPVLALQLQGADRWSTVYYAHEVAPVRRLVEEHEGHDTRYYNIMRKAEGSGVFLDNVFGSQNDWFKVPLLHQATRCDAVLAVSDLVRDELRFLGTGFADAPIDLVYNGIPSQATTLDAKNTSRDRLRSYCRELHGFLPDFVFTHVTRMVPSKGMWRDAKVLSHLARHLAGEGGQTAVLFVLSTSTGTGRGPDQVHAWEEAYGWPVGHRADNGDLVGMEAAYFFDVVEPFNRDHANAKIVFVNQFGWDRMHCGRRMPDSMSFADIRRGSDLEFGLSIYEPFGIAQLEALTHGAVCCISSACGCRGFVARVAASDTPTALVVEADYVSLPDDRWIHSPWDALHISRWQRDRLEEYQSEQTAREILKVLARNDDERSRNLEWGQAASAAMGWDTVARDLLLPALHRLKAQA</sequence>
<proteinExistence type="predicted"/>
<dbReference type="EMBL" id="VXPY01000036">
    <property type="protein sequence ID" value="MYD89791.1"/>
    <property type="molecule type" value="Genomic_DNA"/>
</dbReference>
<dbReference type="SUPFAM" id="SSF53756">
    <property type="entry name" value="UDP-Glycosyltransferase/glycogen phosphorylase"/>
    <property type="match status" value="1"/>
</dbReference>
<dbReference type="AlphaFoldDB" id="A0A6B1DRI8"/>
<name>A0A6B1DRI8_9CHLR</name>
<reference evidence="1" key="1">
    <citation type="submission" date="2019-09" db="EMBL/GenBank/DDBJ databases">
        <title>Characterisation of the sponge microbiome using genome-centric metagenomics.</title>
        <authorList>
            <person name="Engelberts J.P."/>
            <person name="Robbins S.J."/>
            <person name="De Goeij J.M."/>
            <person name="Aranda M."/>
            <person name="Bell S.C."/>
            <person name="Webster N.S."/>
        </authorList>
    </citation>
    <scope>NUCLEOTIDE SEQUENCE</scope>
    <source>
        <strain evidence="1">SB0662_bin_9</strain>
    </source>
</reference>
<protein>
    <submittedName>
        <fullName evidence="1">Glycosyltransferase family 4 protein</fullName>
    </submittedName>
</protein>
<gene>
    <name evidence="1" type="ORF">F4Y08_05550</name>
</gene>
<accession>A0A6B1DRI8</accession>
<keyword evidence="1" id="KW-0808">Transferase</keyword>
<evidence type="ECO:0000313" key="1">
    <source>
        <dbReference type="EMBL" id="MYD89791.1"/>
    </source>
</evidence>
<dbReference type="GO" id="GO:0016740">
    <property type="term" value="F:transferase activity"/>
    <property type="evidence" value="ECO:0007669"/>
    <property type="project" value="UniProtKB-KW"/>
</dbReference>
<comment type="caution">
    <text evidence="1">The sequence shown here is derived from an EMBL/GenBank/DDBJ whole genome shotgun (WGS) entry which is preliminary data.</text>
</comment>